<name>A0A3Q9JM98_9GAMM</name>
<dbReference type="AlphaFoldDB" id="A0A3Q9JM98"/>
<proteinExistence type="predicted"/>
<dbReference type="KEGG" id="emo:DM558_07025"/>
<protein>
    <recommendedName>
        <fullName evidence="1">DUF7424 domain-containing protein</fullName>
    </recommendedName>
</protein>
<dbReference type="InterPro" id="IPR055847">
    <property type="entry name" value="DUF7424"/>
</dbReference>
<reference evidence="3" key="1">
    <citation type="submission" date="2018-06" db="EMBL/GenBank/DDBJ databases">
        <title>Complete genome of Pseudomonas insecticola strain QZS01.</title>
        <authorList>
            <person name="Wang J."/>
            <person name="Su Q."/>
        </authorList>
    </citation>
    <scope>NUCLEOTIDE SEQUENCE [LARGE SCALE GENOMIC DNA]</scope>
    <source>
        <strain evidence="3">QZS01</strain>
    </source>
</reference>
<feature type="domain" description="DUF7424" evidence="1">
    <location>
        <begin position="3"/>
        <end position="65"/>
    </location>
</feature>
<dbReference type="Pfam" id="PF24199">
    <property type="entry name" value="DUF7424"/>
    <property type="match status" value="1"/>
</dbReference>
<evidence type="ECO:0000313" key="3">
    <source>
        <dbReference type="Proteomes" id="UP000273143"/>
    </source>
</evidence>
<dbReference type="Proteomes" id="UP000273143">
    <property type="component" value="Chromosome"/>
</dbReference>
<accession>A0A3Q9JM98</accession>
<evidence type="ECO:0000259" key="1">
    <source>
        <dbReference type="Pfam" id="PF24199"/>
    </source>
</evidence>
<organism evidence="2 3">
    <name type="scientific">Entomomonas moraniae</name>
    <dbReference type="NCBI Taxonomy" id="2213226"/>
    <lineage>
        <taxon>Bacteria</taxon>
        <taxon>Pseudomonadati</taxon>
        <taxon>Pseudomonadota</taxon>
        <taxon>Gammaproteobacteria</taxon>
        <taxon>Pseudomonadales</taxon>
        <taxon>Pseudomonadaceae</taxon>
        <taxon>Entomomonas</taxon>
    </lineage>
</organism>
<keyword evidence="3" id="KW-1185">Reference proteome</keyword>
<evidence type="ECO:0000313" key="2">
    <source>
        <dbReference type="EMBL" id="AZS50545.1"/>
    </source>
</evidence>
<gene>
    <name evidence="2" type="ORF">DM558_07025</name>
</gene>
<dbReference type="RefSeq" id="WP_127162980.1">
    <property type="nucleotide sequence ID" value="NZ_CP029822.1"/>
</dbReference>
<dbReference type="EMBL" id="CP029822">
    <property type="protein sequence ID" value="AZS50545.1"/>
    <property type="molecule type" value="Genomic_DNA"/>
</dbReference>
<sequence>MPMFAYITPPLKKITNSAKKNSMMDKFLSFSVKINLKNDTDKDLQVSPTAIFVIDYSIVTIRGIQLTLKKTIRQILSFQIYL</sequence>